<accession>A0A0U0W6H3</accession>
<evidence type="ECO:0000313" key="3">
    <source>
        <dbReference type="Proteomes" id="UP000198875"/>
    </source>
</evidence>
<dbReference type="InterPro" id="IPR036291">
    <property type="entry name" value="NAD(P)-bd_dom_sf"/>
</dbReference>
<dbReference type="Pfam" id="PF16363">
    <property type="entry name" value="GDP_Man_Dehyd"/>
    <property type="match status" value="1"/>
</dbReference>
<dbReference type="Proteomes" id="UP000198875">
    <property type="component" value="Unassembled WGS sequence"/>
</dbReference>
<evidence type="ECO:0000313" key="2">
    <source>
        <dbReference type="EMBL" id="CPR08421.1"/>
    </source>
</evidence>
<evidence type="ECO:0000259" key="1">
    <source>
        <dbReference type="Pfam" id="PF16363"/>
    </source>
</evidence>
<dbReference type="PANTHER" id="PTHR43000">
    <property type="entry name" value="DTDP-D-GLUCOSE 4,6-DEHYDRATASE-RELATED"/>
    <property type="match status" value="1"/>
</dbReference>
<dbReference type="Gene3D" id="3.90.25.10">
    <property type="entry name" value="UDP-galactose 4-epimerase, domain 1"/>
    <property type="match status" value="1"/>
</dbReference>
<gene>
    <name evidence="2" type="primary">galE6</name>
    <name evidence="2" type="ORF">BN971_01263</name>
</gene>
<feature type="domain" description="NAD(P)-binding" evidence="1">
    <location>
        <begin position="4"/>
        <end position="307"/>
    </location>
</feature>
<sequence length="338" mass="36245">MHYLITGHTGFKGPWLALLLLGRGHQVSGLALDPDEGGLYKRAGLADLLVSDFRVDIRDAEATAAAVSAAAPDVVVHMAAQSLVREGYRNPRYTYETNAVGTLNVLQAVAATGSVRAHVVITTDKVYRNVNQEAGYVESDPLGGDDPYSASKAMADLLTQSWVRSFPGCPTAIARGGNVIGGGDISRDRLVPDLIAAYAQGRAPLLRFPRAVRPWQHVLDCLNGYLTLADALLGGSGSGEWNFGPGRDSFVEVGRVATLAAELWGGGAHWDLQPGVHPHEANLLALDASKAQRELGWRNRLGFRDALAWTIDWERRVHGGADPLTVTREQIAAFDGLP</sequence>
<name>A0A0U0W6H3_MYCBE</name>
<dbReference type="InterPro" id="IPR016040">
    <property type="entry name" value="NAD(P)-bd_dom"/>
</dbReference>
<reference evidence="2 3" key="1">
    <citation type="submission" date="2015-03" db="EMBL/GenBank/DDBJ databases">
        <authorList>
            <person name="Murphy D."/>
        </authorList>
    </citation>
    <scope>NUCLEOTIDE SEQUENCE [LARGE SCALE GENOMIC DNA]</scope>
    <source>
        <strain evidence="2 3">DSM 44277</strain>
    </source>
</reference>
<dbReference type="SUPFAM" id="SSF51735">
    <property type="entry name" value="NAD(P)-binding Rossmann-fold domains"/>
    <property type="match status" value="1"/>
</dbReference>
<dbReference type="Gene3D" id="3.40.50.720">
    <property type="entry name" value="NAD(P)-binding Rossmann-like Domain"/>
    <property type="match status" value="1"/>
</dbReference>
<proteinExistence type="predicted"/>
<dbReference type="AlphaFoldDB" id="A0A0U0W6H3"/>
<dbReference type="RefSeq" id="WP_085180290.1">
    <property type="nucleotide sequence ID" value="NZ_CSTD01000001.1"/>
</dbReference>
<dbReference type="NCBIfam" id="TIGR02622">
    <property type="entry name" value="CDP_4_6_dhtase"/>
    <property type="match status" value="1"/>
</dbReference>
<organism evidence="2 3">
    <name type="scientific">Mycobacterium bohemicum DSM 44277</name>
    <dbReference type="NCBI Taxonomy" id="1236609"/>
    <lineage>
        <taxon>Bacteria</taxon>
        <taxon>Bacillati</taxon>
        <taxon>Actinomycetota</taxon>
        <taxon>Actinomycetes</taxon>
        <taxon>Mycobacteriales</taxon>
        <taxon>Mycobacteriaceae</taxon>
        <taxon>Mycobacterium</taxon>
    </lineage>
</organism>
<dbReference type="OrthoDB" id="9779041at2"/>
<dbReference type="EMBL" id="CSTD01000001">
    <property type="protein sequence ID" value="CPR08421.1"/>
    <property type="molecule type" value="Genomic_DNA"/>
</dbReference>
<dbReference type="InterPro" id="IPR013445">
    <property type="entry name" value="CDP_4_6_deHydtase"/>
</dbReference>
<protein>
    <submittedName>
        <fullName evidence="2">UDP-glucose 4-epimerase</fullName>
    </submittedName>
</protein>